<dbReference type="HOGENOM" id="CLU_1670113_0_0_1"/>
<dbReference type="Proteomes" id="UP000053263">
    <property type="component" value="Unassembled WGS sequence"/>
</dbReference>
<gene>
    <name evidence="2" type="ORF">PLICRDRAFT_179697</name>
</gene>
<proteinExistence type="predicted"/>
<sequence length="158" mass="17143">MLHNSGDQQRCTLDGRLYDASSTDGDFRYDAPSAGGFPMHSRRATSDAFSANNFRCALDGRLSDAPLDGRLYAAMRSRRATLRRSALGGRLHGGTGTAPRRRLTTGYGGDSTSNVLDGRITRGTGNGSGGQRRWYEQGMGCRKPGGYEGKQCQTRTER</sequence>
<name>A0A0C9SXL6_PLICR</name>
<evidence type="ECO:0000313" key="3">
    <source>
        <dbReference type="Proteomes" id="UP000053263"/>
    </source>
</evidence>
<dbReference type="AlphaFoldDB" id="A0A0C9SXL6"/>
<dbReference type="EMBL" id="KN832571">
    <property type="protein sequence ID" value="KII84465.1"/>
    <property type="molecule type" value="Genomic_DNA"/>
</dbReference>
<feature type="region of interest" description="Disordered" evidence="1">
    <location>
        <begin position="85"/>
        <end position="158"/>
    </location>
</feature>
<evidence type="ECO:0000256" key="1">
    <source>
        <dbReference type="SAM" id="MobiDB-lite"/>
    </source>
</evidence>
<keyword evidence="3" id="KW-1185">Reference proteome</keyword>
<protein>
    <submittedName>
        <fullName evidence="2">Uncharacterized protein</fullName>
    </submittedName>
</protein>
<organism evidence="2 3">
    <name type="scientific">Plicaturopsis crispa FD-325 SS-3</name>
    <dbReference type="NCBI Taxonomy" id="944288"/>
    <lineage>
        <taxon>Eukaryota</taxon>
        <taxon>Fungi</taxon>
        <taxon>Dikarya</taxon>
        <taxon>Basidiomycota</taxon>
        <taxon>Agaricomycotina</taxon>
        <taxon>Agaricomycetes</taxon>
        <taxon>Agaricomycetidae</taxon>
        <taxon>Amylocorticiales</taxon>
        <taxon>Amylocorticiaceae</taxon>
        <taxon>Plicatura</taxon>
        <taxon>Plicaturopsis crispa</taxon>
    </lineage>
</organism>
<reference evidence="2 3" key="1">
    <citation type="submission" date="2014-06" db="EMBL/GenBank/DDBJ databases">
        <title>Evolutionary Origins and Diversification of the Mycorrhizal Mutualists.</title>
        <authorList>
            <consortium name="DOE Joint Genome Institute"/>
            <consortium name="Mycorrhizal Genomics Consortium"/>
            <person name="Kohler A."/>
            <person name="Kuo A."/>
            <person name="Nagy L.G."/>
            <person name="Floudas D."/>
            <person name="Copeland A."/>
            <person name="Barry K.W."/>
            <person name="Cichocki N."/>
            <person name="Veneault-Fourrey C."/>
            <person name="LaButti K."/>
            <person name="Lindquist E.A."/>
            <person name="Lipzen A."/>
            <person name="Lundell T."/>
            <person name="Morin E."/>
            <person name="Murat C."/>
            <person name="Riley R."/>
            <person name="Ohm R."/>
            <person name="Sun H."/>
            <person name="Tunlid A."/>
            <person name="Henrissat B."/>
            <person name="Grigoriev I.V."/>
            <person name="Hibbett D.S."/>
            <person name="Martin F."/>
        </authorList>
    </citation>
    <scope>NUCLEOTIDE SEQUENCE [LARGE SCALE GENOMIC DNA]</scope>
    <source>
        <strain evidence="2 3">FD-325 SS-3</strain>
    </source>
</reference>
<evidence type="ECO:0000313" key="2">
    <source>
        <dbReference type="EMBL" id="KII84465.1"/>
    </source>
</evidence>
<accession>A0A0C9SXL6</accession>